<sequence>MLRWLPRLSDLVGTLSTSRSTVSETSPPGSLRDAHHAAGAWFLGPKAENAEYLQKFVGIILQDLTKCRKDFSPEDKDFIDPAMVSSQAFKDSMSKLETNVTFLSSLLPQHSIPFYSPRYMAHMLNDVSMPATLGYLMALMYNPNNVAVEGSPLTSIIEYDVGQQLCSMLGFNVAAPNQDPRLSATGWGHITCDGSVANMESMCKTRLYETSLTLLLARNLKYYPLSLKRAVESEPSLAFISHHFNIHLCSGKEKSLAECDAWDLLNLTPEEVVSLPGRIASQFCLSVQSLQGLMGKYIIQTTGKDDLDAYFGLQRPPQYLASKTIHYSWPKGAAMTGIGSKNLIGVPVDQSARMDCEALDALLAQYLHNRQAVYCVVAIMGTTEHGTVDPISKIVALRSKYQKRGLSFLIHADAAWGGYFTSVLVPNPTSHGGESSLDDPALFLHPYTKNELHHIRYADSVTIDPHKSGYVPYPAGSLCYRDGRLRYLVTWTSPVIDSPEDGAQKMGVYGIEGSKPGAAPVAAWLGHEVIGLHKDGYGFLLGEAVYTGIKMYGHWATMSLDHPTLLMVPFRMLPSEMKPNCTAKDIDDERRYIRDVILARTRQELAADPHARALMQQLGSDLVVNAFACNFRVNGKINKDVSEANLLNARIYERLSFHKLTDKLNDRKVILMSTVFSQKEYGSCLTNYKKRLGLAGDGDLFALVNVSMSPFASPLNFEKVLADAFRETAEEEVKISIERNKSAPSLHAFIVQGSTNVYLVHMPCFSSASQRRQCILTGELSETGRQKYLHARTADPSATFIASTLQADELSHISIIKNRPLNSRYLDQSYPTSMPFYLYGNSEEIHLDHMLLHAPNAQISANNVAVELDGMELGILASDLRNGLIAIADTLPEHLLQPFTAEHRPNFFRPGFKVGITIYHDRSTSSAPGPGLVESLSSPLARGAITLGDSIFIESNLINVGTPLVASHVPKRNSFLPSSAESTTQDHPYFRGFGLERHMDAVLSRPNKNAWRQGWDIALAQRQFAKMDIESPIEYTIEEKLTKEYCQSPVTVRASFSLS</sequence>
<dbReference type="SUPFAM" id="SSF53383">
    <property type="entry name" value="PLP-dependent transferases"/>
    <property type="match status" value="1"/>
</dbReference>
<keyword evidence="6" id="KW-1185">Reference proteome</keyword>
<dbReference type="STRING" id="747525.W4K837"/>
<dbReference type="PANTHER" id="PTHR42735">
    <property type="match status" value="1"/>
</dbReference>
<dbReference type="HOGENOM" id="CLU_005446_1_0_1"/>
<dbReference type="GO" id="GO:0030170">
    <property type="term" value="F:pyridoxal phosphate binding"/>
    <property type="evidence" value="ECO:0007669"/>
    <property type="project" value="InterPro"/>
</dbReference>
<dbReference type="InterPro" id="IPR015424">
    <property type="entry name" value="PyrdxlP-dep_Trfase"/>
</dbReference>
<evidence type="ECO:0000313" key="5">
    <source>
        <dbReference type="EMBL" id="ETW81515.1"/>
    </source>
</evidence>
<reference evidence="5 6" key="1">
    <citation type="journal article" date="2012" name="New Phytol.">
        <title>Insight into trade-off between wood decay and parasitism from the genome of a fungal forest pathogen.</title>
        <authorList>
            <person name="Olson A."/>
            <person name="Aerts A."/>
            <person name="Asiegbu F."/>
            <person name="Belbahri L."/>
            <person name="Bouzid O."/>
            <person name="Broberg A."/>
            <person name="Canback B."/>
            <person name="Coutinho P.M."/>
            <person name="Cullen D."/>
            <person name="Dalman K."/>
            <person name="Deflorio G."/>
            <person name="van Diepen L.T."/>
            <person name="Dunand C."/>
            <person name="Duplessis S."/>
            <person name="Durling M."/>
            <person name="Gonthier P."/>
            <person name="Grimwood J."/>
            <person name="Fossdal C.G."/>
            <person name="Hansson D."/>
            <person name="Henrissat B."/>
            <person name="Hietala A."/>
            <person name="Himmelstrand K."/>
            <person name="Hoffmeister D."/>
            <person name="Hogberg N."/>
            <person name="James T.Y."/>
            <person name="Karlsson M."/>
            <person name="Kohler A."/>
            <person name="Kues U."/>
            <person name="Lee Y.H."/>
            <person name="Lin Y.C."/>
            <person name="Lind M."/>
            <person name="Lindquist E."/>
            <person name="Lombard V."/>
            <person name="Lucas S."/>
            <person name="Lunden K."/>
            <person name="Morin E."/>
            <person name="Murat C."/>
            <person name="Park J."/>
            <person name="Raffaello T."/>
            <person name="Rouze P."/>
            <person name="Salamov A."/>
            <person name="Schmutz J."/>
            <person name="Solheim H."/>
            <person name="Stahlberg J."/>
            <person name="Velez H."/>
            <person name="de Vries R.P."/>
            <person name="Wiebenga A."/>
            <person name="Woodward S."/>
            <person name="Yakovlev I."/>
            <person name="Garbelotto M."/>
            <person name="Martin F."/>
            <person name="Grigoriev I.V."/>
            <person name="Stenlid J."/>
        </authorList>
    </citation>
    <scope>NUCLEOTIDE SEQUENCE [LARGE SCALE GENOMIC DNA]</scope>
    <source>
        <strain evidence="5 6">TC 32-1</strain>
    </source>
</reference>
<protein>
    <recommendedName>
        <fullName evidence="7">PLP-dependent transferase</fullName>
    </recommendedName>
</protein>
<keyword evidence="3" id="KW-0456">Lyase</keyword>
<gene>
    <name evidence="5" type="ORF">HETIRDRAFT_319093</name>
</gene>
<dbReference type="GO" id="GO:0016830">
    <property type="term" value="F:carbon-carbon lyase activity"/>
    <property type="evidence" value="ECO:0007669"/>
    <property type="project" value="InterPro"/>
</dbReference>
<dbReference type="Gene3D" id="3.40.640.10">
    <property type="entry name" value="Type I PLP-dependent aspartate aminotransferase-like (Major domain)"/>
    <property type="match status" value="1"/>
</dbReference>
<dbReference type="PANTHER" id="PTHR42735:SF4">
    <property type="entry name" value="PYRIDOXAL PHOSPHATE-DEPENDENT DECARBOXYLASE FAMILY PROTEIN"/>
    <property type="match status" value="1"/>
</dbReference>
<dbReference type="InterPro" id="IPR015421">
    <property type="entry name" value="PyrdxlP-dep_Trfase_major"/>
</dbReference>
<dbReference type="KEGG" id="hir:HETIRDRAFT_319093"/>
<dbReference type="AlphaFoldDB" id="W4K837"/>
<accession>W4K837</accession>
<dbReference type="OrthoDB" id="2161780at2759"/>
<dbReference type="GeneID" id="20670573"/>
<evidence type="ECO:0000313" key="6">
    <source>
        <dbReference type="Proteomes" id="UP000030671"/>
    </source>
</evidence>
<evidence type="ECO:0000256" key="4">
    <source>
        <dbReference type="PIRSR" id="PIRSR602129-50"/>
    </source>
</evidence>
<dbReference type="EMBL" id="KI925458">
    <property type="protein sequence ID" value="ETW81515.1"/>
    <property type="molecule type" value="Genomic_DNA"/>
</dbReference>
<keyword evidence="2 4" id="KW-0663">Pyridoxal phosphate</keyword>
<evidence type="ECO:0000256" key="1">
    <source>
        <dbReference type="ARBA" id="ARBA00001933"/>
    </source>
</evidence>
<dbReference type="Pfam" id="PF00282">
    <property type="entry name" value="Pyridoxal_deC"/>
    <property type="match status" value="1"/>
</dbReference>
<feature type="modified residue" description="N6-(pyridoxal phosphate)lysine" evidence="4">
    <location>
        <position position="467"/>
    </location>
</feature>
<comment type="cofactor">
    <cofactor evidence="1 4">
        <name>pyridoxal 5'-phosphate</name>
        <dbReference type="ChEBI" id="CHEBI:597326"/>
    </cofactor>
</comment>
<dbReference type="Proteomes" id="UP000030671">
    <property type="component" value="Unassembled WGS sequence"/>
</dbReference>
<evidence type="ECO:0000256" key="2">
    <source>
        <dbReference type="ARBA" id="ARBA00022898"/>
    </source>
</evidence>
<evidence type="ECO:0008006" key="7">
    <source>
        <dbReference type="Google" id="ProtNLM"/>
    </source>
</evidence>
<dbReference type="InParanoid" id="W4K837"/>
<proteinExistence type="predicted"/>
<dbReference type="RefSeq" id="XP_009546154.1">
    <property type="nucleotide sequence ID" value="XM_009547859.1"/>
</dbReference>
<dbReference type="eggNOG" id="KOG0629">
    <property type="taxonomic scope" value="Eukaryota"/>
</dbReference>
<organism evidence="5 6">
    <name type="scientific">Heterobasidion irregulare (strain TC 32-1)</name>
    <dbReference type="NCBI Taxonomy" id="747525"/>
    <lineage>
        <taxon>Eukaryota</taxon>
        <taxon>Fungi</taxon>
        <taxon>Dikarya</taxon>
        <taxon>Basidiomycota</taxon>
        <taxon>Agaricomycotina</taxon>
        <taxon>Agaricomycetes</taxon>
        <taxon>Russulales</taxon>
        <taxon>Bondarzewiaceae</taxon>
        <taxon>Heterobasidion</taxon>
        <taxon>Heterobasidion annosum species complex</taxon>
    </lineage>
</organism>
<name>W4K837_HETIT</name>
<evidence type="ECO:0000256" key="3">
    <source>
        <dbReference type="ARBA" id="ARBA00023239"/>
    </source>
</evidence>
<dbReference type="GO" id="GO:0019752">
    <property type="term" value="P:carboxylic acid metabolic process"/>
    <property type="evidence" value="ECO:0007669"/>
    <property type="project" value="InterPro"/>
</dbReference>
<dbReference type="InterPro" id="IPR050477">
    <property type="entry name" value="GrpII_AminoAcid_Decarb"/>
</dbReference>
<dbReference type="InterPro" id="IPR002129">
    <property type="entry name" value="PyrdxlP-dep_de-COase"/>
</dbReference>